<dbReference type="EMBL" id="CAJVRM010000162">
    <property type="protein sequence ID" value="CAG8976124.1"/>
    <property type="molecule type" value="Genomic_DNA"/>
</dbReference>
<proteinExistence type="predicted"/>
<keyword evidence="2" id="KW-1185">Reference proteome</keyword>
<comment type="caution">
    <text evidence="1">The sequence shown here is derived from an EMBL/GenBank/DDBJ whole genome shotgun (WGS) entry which is preliminary data.</text>
</comment>
<evidence type="ECO:0000313" key="2">
    <source>
        <dbReference type="Proteomes" id="UP000701801"/>
    </source>
</evidence>
<organism evidence="1 2">
    <name type="scientific">Hymenoscyphus albidus</name>
    <dbReference type="NCBI Taxonomy" id="595503"/>
    <lineage>
        <taxon>Eukaryota</taxon>
        <taxon>Fungi</taxon>
        <taxon>Dikarya</taxon>
        <taxon>Ascomycota</taxon>
        <taxon>Pezizomycotina</taxon>
        <taxon>Leotiomycetes</taxon>
        <taxon>Helotiales</taxon>
        <taxon>Helotiaceae</taxon>
        <taxon>Hymenoscyphus</taxon>
    </lineage>
</organism>
<gene>
    <name evidence="1" type="ORF">HYALB_00002405</name>
</gene>
<evidence type="ECO:0000313" key="1">
    <source>
        <dbReference type="EMBL" id="CAG8976124.1"/>
    </source>
</evidence>
<reference evidence="1" key="1">
    <citation type="submission" date="2021-07" db="EMBL/GenBank/DDBJ databases">
        <authorList>
            <person name="Durling M."/>
        </authorList>
    </citation>
    <scope>NUCLEOTIDE SEQUENCE</scope>
</reference>
<name>A0A9N9Q5Q3_9HELO</name>
<sequence>MNNLKAKTNFAEEMVNASVALPKPMSWPRSVRTSKKDAFDEMEDRIKRMESAIITAGLIEVIEPEAEKREEESSDKIEIQAELSNHLSNLVIDAKGSPNFIGICGITSNFLGVSDNDD</sequence>
<dbReference type="Proteomes" id="UP000701801">
    <property type="component" value="Unassembled WGS sequence"/>
</dbReference>
<dbReference type="AlphaFoldDB" id="A0A9N9Q5Q3"/>
<protein>
    <submittedName>
        <fullName evidence="1">Uncharacterized protein</fullName>
    </submittedName>
</protein>
<accession>A0A9N9Q5Q3</accession>